<sequence>MSASRTGDKRAMNILRELHEAEKELVGKAVVLTDGKAGTIDGVFLDDEHGLRISIAGHEGRWPIATVKHIES</sequence>
<gene>
    <name evidence="1" type="ORF">WN72_25705</name>
</gene>
<dbReference type="KEGG" id="barh:WN72_25705"/>
<dbReference type="AlphaFoldDB" id="A0AAE7NTP8"/>
<proteinExistence type="predicted"/>
<name>A0AAE7NTP8_9BRAD</name>
<dbReference type="EMBL" id="CP030050">
    <property type="protein sequence ID" value="QOZ69330.1"/>
    <property type="molecule type" value="Genomic_DNA"/>
</dbReference>
<protein>
    <submittedName>
        <fullName evidence="1">PRC-barrel domain containing protein</fullName>
    </submittedName>
</protein>
<accession>A0AAE7NTP8</accession>
<dbReference type="Proteomes" id="UP000594015">
    <property type="component" value="Chromosome"/>
</dbReference>
<organism evidence="1 2">
    <name type="scientific">Bradyrhizobium arachidis</name>
    <dbReference type="NCBI Taxonomy" id="858423"/>
    <lineage>
        <taxon>Bacteria</taxon>
        <taxon>Pseudomonadati</taxon>
        <taxon>Pseudomonadota</taxon>
        <taxon>Alphaproteobacteria</taxon>
        <taxon>Hyphomicrobiales</taxon>
        <taxon>Nitrobacteraceae</taxon>
        <taxon>Bradyrhizobium</taxon>
    </lineage>
</organism>
<dbReference type="RefSeq" id="WP_092220933.1">
    <property type="nucleotide sequence ID" value="NZ_CP030050.1"/>
</dbReference>
<evidence type="ECO:0000313" key="1">
    <source>
        <dbReference type="EMBL" id="QOZ69330.1"/>
    </source>
</evidence>
<evidence type="ECO:0000313" key="2">
    <source>
        <dbReference type="Proteomes" id="UP000594015"/>
    </source>
</evidence>
<reference evidence="1 2" key="1">
    <citation type="submission" date="2018-06" db="EMBL/GenBank/DDBJ databases">
        <title>Comparative genomics of Bradyrhizobium nodulating Arachidis hypogaea.</title>
        <authorList>
            <person name="Li Y."/>
        </authorList>
    </citation>
    <scope>NUCLEOTIDE SEQUENCE [LARGE SCALE GENOMIC DNA]</scope>
    <source>
        <strain evidence="1 2">CCBAU 051107</strain>
    </source>
</reference>